<proteinExistence type="predicted"/>
<dbReference type="Pfam" id="PF13508">
    <property type="entry name" value="Acetyltransf_7"/>
    <property type="match status" value="1"/>
</dbReference>
<accession>A0ABM7Y5C9</accession>
<keyword evidence="2" id="KW-0012">Acyltransferase</keyword>
<dbReference type="Proteomes" id="UP000831327">
    <property type="component" value="Chromosome"/>
</dbReference>
<organism evidence="4 5">
    <name type="scientific">Roseomonas fluvialis</name>
    <dbReference type="NCBI Taxonomy" id="1750527"/>
    <lineage>
        <taxon>Bacteria</taxon>
        <taxon>Pseudomonadati</taxon>
        <taxon>Pseudomonadota</taxon>
        <taxon>Alphaproteobacteria</taxon>
        <taxon>Acetobacterales</taxon>
        <taxon>Roseomonadaceae</taxon>
        <taxon>Roseomonas</taxon>
    </lineage>
</organism>
<keyword evidence="5" id="KW-1185">Reference proteome</keyword>
<dbReference type="PANTHER" id="PTHR43877">
    <property type="entry name" value="AMINOALKYLPHOSPHONATE N-ACETYLTRANSFERASE-RELATED-RELATED"/>
    <property type="match status" value="1"/>
</dbReference>
<evidence type="ECO:0000313" key="5">
    <source>
        <dbReference type="Proteomes" id="UP000831327"/>
    </source>
</evidence>
<feature type="domain" description="N-acetyltransferase" evidence="3">
    <location>
        <begin position="5"/>
        <end position="153"/>
    </location>
</feature>
<evidence type="ECO:0000256" key="2">
    <source>
        <dbReference type="ARBA" id="ARBA00023315"/>
    </source>
</evidence>
<reference evidence="4 5" key="1">
    <citation type="journal article" date="2016" name="Microbes Environ.">
        <title>Phylogenetically diverse aerobic anoxygenic phototrophic bacteria isolated from epilithic biofilms in Tama river, Japan.</title>
        <authorList>
            <person name="Hirose S."/>
            <person name="Matsuura K."/>
            <person name="Haruta S."/>
        </authorList>
    </citation>
    <scope>NUCLEOTIDE SEQUENCE [LARGE SCALE GENOMIC DNA]</scope>
    <source>
        <strain evidence="4 5">S08</strain>
    </source>
</reference>
<dbReference type="CDD" id="cd04301">
    <property type="entry name" value="NAT_SF"/>
    <property type="match status" value="1"/>
</dbReference>
<dbReference type="InterPro" id="IPR000182">
    <property type="entry name" value="GNAT_dom"/>
</dbReference>
<gene>
    <name evidence="4" type="ORF">Rmf_30120</name>
</gene>
<dbReference type="SUPFAM" id="SSF55729">
    <property type="entry name" value="Acyl-CoA N-acyltransferases (Nat)"/>
    <property type="match status" value="1"/>
</dbReference>
<dbReference type="Gene3D" id="3.40.630.30">
    <property type="match status" value="1"/>
</dbReference>
<evidence type="ECO:0000259" key="3">
    <source>
        <dbReference type="PROSITE" id="PS51186"/>
    </source>
</evidence>
<dbReference type="InterPro" id="IPR016181">
    <property type="entry name" value="Acyl_CoA_acyltransferase"/>
</dbReference>
<name>A0ABM7Y5C9_9PROT</name>
<dbReference type="RefSeq" id="WP_244407323.1">
    <property type="nucleotide sequence ID" value="NZ_AP025637.1"/>
</dbReference>
<dbReference type="InterPro" id="IPR050832">
    <property type="entry name" value="Bact_Acetyltransf"/>
</dbReference>
<evidence type="ECO:0000313" key="4">
    <source>
        <dbReference type="EMBL" id="BDG73083.1"/>
    </source>
</evidence>
<sequence>MGAAVWLRSAGVSDALSLARLHHAARAAAMPGLREAHGIDDVARWIATVLMVRHAVRVADHGDGPVGYIGYGQDDRHGPMVLHLYLDPAWTRRGIGSRLLVEATAELGSRLSLFCIARNAGARAFYESHGFRIAATSDGAGTEEGEPDILFVRDGAAPVITRKQAGATP</sequence>
<evidence type="ECO:0000256" key="1">
    <source>
        <dbReference type="ARBA" id="ARBA00022679"/>
    </source>
</evidence>
<dbReference type="PANTHER" id="PTHR43877:SF1">
    <property type="entry name" value="ACETYLTRANSFERASE"/>
    <property type="match status" value="1"/>
</dbReference>
<dbReference type="EMBL" id="AP025637">
    <property type="protein sequence ID" value="BDG73083.1"/>
    <property type="molecule type" value="Genomic_DNA"/>
</dbReference>
<dbReference type="PROSITE" id="PS51186">
    <property type="entry name" value="GNAT"/>
    <property type="match status" value="1"/>
</dbReference>
<keyword evidence="1" id="KW-0808">Transferase</keyword>
<protein>
    <recommendedName>
        <fullName evidence="3">N-acetyltransferase domain-containing protein</fullName>
    </recommendedName>
</protein>